<evidence type="ECO:0000256" key="1">
    <source>
        <dbReference type="ARBA" id="ARBA00005234"/>
    </source>
</evidence>
<feature type="domain" description="Ubiquitin-like protease family profile" evidence="5">
    <location>
        <begin position="18"/>
        <end position="104"/>
    </location>
</feature>
<sequence>MSKYDSETVCRRVFRRPTNHWTAAVIDRDSGQVDIYDPLQQEDTFRSAWSWPQPRFGLVDRHSPMEQNESPSWQPQNIQSQLRQRDASNCGVYATVYCIYRLHGLELPQNIYLSSWRRAFAGILAAPNSVRFSTLCQKSGLTYVPPKKLVTFLQDIEDGKSQAESKQLLQILVLLEKTSRQLVANRTALQEERRRHMQRLKTHGLYEPDAGSGIQPSRAETAIHKVIAMIREDHHQAEAKSRPTENHALDMERQHKDFLARGLL</sequence>
<evidence type="ECO:0000256" key="4">
    <source>
        <dbReference type="SAM" id="MobiDB-lite"/>
    </source>
</evidence>
<dbReference type="AlphaFoldDB" id="A0A3M7HLH1"/>
<keyword evidence="2" id="KW-0645">Protease</keyword>
<dbReference type="InterPro" id="IPR038765">
    <property type="entry name" value="Papain-like_cys_pep_sf"/>
</dbReference>
<dbReference type="SUPFAM" id="SSF54001">
    <property type="entry name" value="Cysteine proteinases"/>
    <property type="match status" value="1"/>
</dbReference>
<keyword evidence="3" id="KW-0378">Hydrolase</keyword>
<name>A0A3M7HLH1_HORWE</name>
<feature type="region of interest" description="Disordered" evidence="4">
    <location>
        <begin position="60"/>
        <end position="80"/>
    </location>
</feature>
<dbReference type="GO" id="GO:0008234">
    <property type="term" value="F:cysteine-type peptidase activity"/>
    <property type="evidence" value="ECO:0007669"/>
    <property type="project" value="InterPro"/>
</dbReference>
<evidence type="ECO:0000256" key="3">
    <source>
        <dbReference type="ARBA" id="ARBA00022801"/>
    </source>
</evidence>
<evidence type="ECO:0000313" key="6">
    <source>
        <dbReference type="EMBL" id="RMZ14026.1"/>
    </source>
</evidence>
<feature type="compositionally biased region" description="Polar residues" evidence="4">
    <location>
        <begin position="65"/>
        <end position="80"/>
    </location>
</feature>
<dbReference type="GO" id="GO:0006508">
    <property type="term" value="P:proteolysis"/>
    <property type="evidence" value="ECO:0007669"/>
    <property type="project" value="UniProtKB-KW"/>
</dbReference>
<comment type="similarity">
    <text evidence="1">Belongs to the peptidase C48 family.</text>
</comment>
<organism evidence="6 7">
    <name type="scientific">Hortaea werneckii</name>
    <name type="common">Black yeast</name>
    <name type="synonym">Cladosporium werneckii</name>
    <dbReference type="NCBI Taxonomy" id="91943"/>
    <lineage>
        <taxon>Eukaryota</taxon>
        <taxon>Fungi</taxon>
        <taxon>Dikarya</taxon>
        <taxon>Ascomycota</taxon>
        <taxon>Pezizomycotina</taxon>
        <taxon>Dothideomycetes</taxon>
        <taxon>Dothideomycetidae</taxon>
        <taxon>Mycosphaerellales</taxon>
        <taxon>Teratosphaeriaceae</taxon>
        <taxon>Hortaea</taxon>
    </lineage>
</organism>
<dbReference type="GO" id="GO:0019783">
    <property type="term" value="F:ubiquitin-like protein peptidase activity"/>
    <property type="evidence" value="ECO:0007669"/>
    <property type="project" value="UniProtKB-ARBA"/>
</dbReference>
<dbReference type="InterPro" id="IPR003653">
    <property type="entry name" value="Peptidase_C48_C"/>
</dbReference>
<dbReference type="Proteomes" id="UP000280598">
    <property type="component" value="Unassembled WGS sequence"/>
</dbReference>
<gene>
    <name evidence="6" type="ORF">D0860_02278</name>
</gene>
<evidence type="ECO:0000259" key="5">
    <source>
        <dbReference type="Pfam" id="PF02902"/>
    </source>
</evidence>
<evidence type="ECO:0000256" key="2">
    <source>
        <dbReference type="ARBA" id="ARBA00022670"/>
    </source>
</evidence>
<dbReference type="EMBL" id="QWIS01000030">
    <property type="protein sequence ID" value="RMZ14026.1"/>
    <property type="molecule type" value="Genomic_DNA"/>
</dbReference>
<dbReference type="Gene3D" id="3.40.395.10">
    <property type="entry name" value="Adenoviral Proteinase, Chain A"/>
    <property type="match status" value="1"/>
</dbReference>
<comment type="caution">
    <text evidence="6">The sequence shown here is derived from an EMBL/GenBank/DDBJ whole genome shotgun (WGS) entry which is preliminary data.</text>
</comment>
<evidence type="ECO:0000313" key="7">
    <source>
        <dbReference type="Proteomes" id="UP000280598"/>
    </source>
</evidence>
<proteinExistence type="inferred from homology"/>
<dbReference type="Pfam" id="PF02902">
    <property type="entry name" value="Peptidase_C48"/>
    <property type="match status" value="1"/>
</dbReference>
<protein>
    <recommendedName>
        <fullName evidence="5">Ubiquitin-like protease family profile domain-containing protein</fullName>
    </recommendedName>
</protein>
<accession>A0A3M7HLH1</accession>
<reference evidence="6 7" key="1">
    <citation type="journal article" date="2018" name="BMC Genomics">
        <title>Genomic evidence for intraspecific hybridization in a clonal and extremely halotolerant yeast.</title>
        <authorList>
            <person name="Gostincar C."/>
            <person name="Stajich J.E."/>
            <person name="Zupancic J."/>
            <person name="Zalar P."/>
            <person name="Gunde-Cimerman N."/>
        </authorList>
    </citation>
    <scope>NUCLEOTIDE SEQUENCE [LARGE SCALE GENOMIC DNA]</scope>
    <source>
        <strain evidence="6 7">EXF-562</strain>
    </source>
</reference>